<organism evidence="1">
    <name type="scientific">Medicago truncatula</name>
    <name type="common">Barrel medic</name>
    <name type="synonym">Medicago tribuloides</name>
    <dbReference type="NCBI Taxonomy" id="3880"/>
    <lineage>
        <taxon>Eukaryota</taxon>
        <taxon>Viridiplantae</taxon>
        <taxon>Streptophyta</taxon>
        <taxon>Embryophyta</taxon>
        <taxon>Tracheophyta</taxon>
        <taxon>Spermatophyta</taxon>
        <taxon>Magnoliopsida</taxon>
        <taxon>eudicotyledons</taxon>
        <taxon>Gunneridae</taxon>
        <taxon>Pentapetalae</taxon>
        <taxon>rosids</taxon>
        <taxon>fabids</taxon>
        <taxon>Fabales</taxon>
        <taxon>Fabaceae</taxon>
        <taxon>Papilionoideae</taxon>
        <taxon>50 kb inversion clade</taxon>
        <taxon>NPAAA clade</taxon>
        <taxon>Hologalegina</taxon>
        <taxon>IRL clade</taxon>
        <taxon>Trifolieae</taxon>
        <taxon>Medicago</taxon>
    </lineage>
</organism>
<accession>A0A396J427</accession>
<protein>
    <submittedName>
        <fullName evidence="1">Uncharacterized protein</fullName>
    </submittedName>
</protein>
<dbReference type="Proteomes" id="UP000265566">
    <property type="component" value="Chromosome 3"/>
</dbReference>
<dbReference type="AlphaFoldDB" id="A0A396J427"/>
<proteinExistence type="predicted"/>
<gene>
    <name evidence="1" type="ORF">MtrunA17_Chr3g0145861</name>
</gene>
<dbReference type="Gramene" id="rna20082">
    <property type="protein sequence ID" value="RHN71403.1"/>
    <property type="gene ID" value="gene20082"/>
</dbReference>
<sequence>MEEGWRAPQQHVSHLCIFFHFERINVMNILNTMCTLFFSSEFRHTVFPEF</sequence>
<dbReference type="EMBL" id="PSQE01000003">
    <property type="protein sequence ID" value="RHN71403.1"/>
    <property type="molecule type" value="Genomic_DNA"/>
</dbReference>
<comment type="caution">
    <text evidence="1">The sequence shown here is derived from an EMBL/GenBank/DDBJ whole genome shotgun (WGS) entry which is preliminary data.</text>
</comment>
<name>A0A396J427_MEDTR</name>
<evidence type="ECO:0000313" key="1">
    <source>
        <dbReference type="EMBL" id="RHN71403.1"/>
    </source>
</evidence>
<reference evidence="1" key="1">
    <citation type="journal article" date="2018" name="Nat. Plants">
        <title>Whole-genome landscape of Medicago truncatula symbiotic genes.</title>
        <authorList>
            <person name="Pecrix Y."/>
            <person name="Gamas P."/>
            <person name="Carrere S."/>
        </authorList>
    </citation>
    <scope>NUCLEOTIDE SEQUENCE</scope>
    <source>
        <tissue evidence="1">Leaves</tissue>
    </source>
</reference>